<protein>
    <submittedName>
        <fullName evidence="1">Uncharacterized protein</fullName>
    </submittedName>
</protein>
<evidence type="ECO:0000313" key="1">
    <source>
        <dbReference type="EMBL" id="MPN42431.1"/>
    </source>
</evidence>
<organism evidence="1">
    <name type="scientific">bioreactor metagenome</name>
    <dbReference type="NCBI Taxonomy" id="1076179"/>
    <lineage>
        <taxon>unclassified sequences</taxon>
        <taxon>metagenomes</taxon>
        <taxon>ecological metagenomes</taxon>
    </lineage>
</organism>
<reference evidence="1" key="1">
    <citation type="submission" date="2019-08" db="EMBL/GenBank/DDBJ databases">
        <authorList>
            <person name="Kucharzyk K."/>
            <person name="Murdoch R.W."/>
            <person name="Higgins S."/>
            <person name="Loffler F."/>
        </authorList>
    </citation>
    <scope>NUCLEOTIDE SEQUENCE</scope>
</reference>
<comment type="caution">
    <text evidence="1">The sequence shown here is derived from an EMBL/GenBank/DDBJ whole genome shotgun (WGS) entry which is preliminary data.</text>
</comment>
<accession>A0A645HTR1</accession>
<dbReference type="EMBL" id="VSSQ01100153">
    <property type="protein sequence ID" value="MPN42431.1"/>
    <property type="molecule type" value="Genomic_DNA"/>
</dbReference>
<dbReference type="AlphaFoldDB" id="A0A645HTR1"/>
<name>A0A645HTR1_9ZZZZ</name>
<proteinExistence type="predicted"/>
<gene>
    <name evidence="1" type="ORF">SDC9_189988</name>
</gene>
<sequence>MIVWGRVLLSAVIVMGTGNLIARHAMAEGLSGVKIAPAEALIQRKSLCREDRTIILKILTEIGLLVTKSALTGML</sequence>